<dbReference type="CDD" id="cd01630">
    <property type="entry name" value="HAD_KDO-like"/>
    <property type="match status" value="1"/>
</dbReference>
<feature type="binding site" evidence="11">
    <location>
        <position position="16"/>
    </location>
    <ligand>
        <name>Mg(2+)</name>
        <dbReference type="ChEBI" id="CHEBI:18420"/>
    </ligand>
</feature>
<dbReference type="GO" id="GO:0008781">
    <property type="term" value="F:N-acylneuraminate cytidylyltransferase activity"/>
    <property type="evidence" value="ECO:0007669"/>
    <property type="project" value="TreeGrafter"/>
</dbReference>
<dbReference type="InterPro" id="IPR010023">
    <property type="entry name" value="KdsC_fam"/>
</dbReference>
<dbReference type="KEGG" id="ares:IWH25_07670"/>
<evidence type="ECO:0000256" key="2">
    <source>
        <dbReference type="ARBA" id="ARBA00001946"/>
    </source>
</evidence>
<evidence type="ECO:0000256" key="3">
    <source>
        <dbReference type="ARBA" id="ARBA00005893"/>
    </source>
</evidence>
<dbReference type="SFLD" id="SFLDS00003">
    <property type="entry name" value="Haloacid_Dehalogenase"/>
    <property type="match status" value="1"/>
</dbReference>
<dbReference type="EMBL" id="CP064781">
    <property type="protein sequence ID" value="QRJ65201.1"/>
    <property type="molecule type" value="Genomic_DNA"/>
</dbReference>
<keyword evidence="13" id="KW-1185">Reference proteome</keyword>
<evidence type="ECO:0000313" key="12">
    <source>
        <dbReference type="EMBL" id="QRJ65201.1"/>
    </source>
</evidence>
<dbReference type="NCBIfam" id="TIGR01670">
    <property type="entry name" value="KdsC-phosphatas"/>
    <property type="match status" value="1"/>
</dbReference>
<evidence type="ECO:0000256" key="1">
    <source>
        <dbReference type="ARBA" id="ARBA00000898"/>
    </source>
</evidence>
<evidence type="ECO:0000256" key="11">
    <source>
        <dbReference type="PIRSR" id="PIRSR006118-2"/>
    </source>
</evidence>
<evidence type="ECO:0000256" key="10">
    <source>
        <dbReference type="ARBA" id="ARBA00031051"/>
    </source>
</evidence>
<dbReference type="EC" id="3.1.3.45" evidence="5"/>
<name>A0A974SRN3_9RHOO</name>
<dbReference type="InterPro" id="IPR036412">
    <property type="entry name" value="HAD-like_sf"/>
</dbReference>
<keyword evidence="9 11" id="KW-0460">Magnesium</keyword>
<dbReference type="InterPro" id="IPR023214">
    <property type="entry name" value="HAD_sf"/>
</dbReference>
<evidence type="ECO:0000256" key="7">
    <source>
        <dbReference type="ARBA" id="ARBA00022723"/>
    </source>
</evidence>
<dbReference type="GO" id="GO:0019143">
    <property type="term" value="F:3-deoxy-manno-octulosonate-8-phosphatase activity"/>
    <property type="evidence" value="ECO:0007669"/>
    <property type="project" value="UniProtKB-EC"/>
</dbReference>
<feature type="binding site" evidence="11">
    <location>
        <position position="18"/>
    </location>
    <ligand>
        <name>substrate</name>
    </ligand>
</feature>
<dbReference type="GO" id="GO:0046872">
    <property type="term" value="F:metal ion binding"/>
    <property type="evidence" value="ECO:0007669"/>
    <property type="project" value="UniProtKB-KW"/>
</dbReference>
<evidence type="ECO:0000256" key="9">
    <source>
        <dbReference type="ARBA" id="ARBA00022842"/>
    </source>
</evidence>
<evidence type="ECO:0000256" key="6">
    <source>
        <dbReference type="ARBA" id="ARBA00020092"/>
    </source>
</evidence>
<dbReference type="SFLD" id="SFLDG01136">
    <property type="entry name" value="C1.6:_Phosphoserine_Phosphatas"/>
    <property type="match status" value="1"/>
</dbReference>
<comment type="subunit">
    <text evidence="4">Homotetramer.</text>
</comment>
<dbReference type="PIRSF" id="PIRSF006118">
    <property type="entry name" value="KDO8-P_Ptase"/>
    <property type="match status" value="1"/>
</dbReference>
<evidence type="ECO:0000313" key="13">
    <source>
        <dbReference type="Proteomes" id="UP000663444"/>
    </source>
</evidence>
<dbReference type="PANTHER" id="PTHR21485:SF3">
    <property type="entry name" value="N-ACYLNEURAMINATE CYTIDYLYLTRANSFERASE"/>
    <property type="match status" value="1"/>
</dbReference>
<proteinExistence type="inferred from homology"/>
<organism evidence="12 13">
    <name type="scientific">Azospira restricta</name>
    <dbReference type="NCBI Taxonomy" id="404405"/>
    <lineage>
        <taxon>Bacteria</taxon>
        <taxon>Pseudomonadati</taxon>
        <taxon>Pseudomonadota</taxon>
        <taxon>Betaproteobacteria</taxon>
        <taxon>Rhodocyclales</taxon>
        <taxon>Rhodocyclaceae</taxon>
        <taxon>Azospira</taxon>
    </lineage>
</organism>
<comment type="catalytic activity">
    <reaction evidence="1">
        <text>3-deoxy-alpha-D-manno-2-octulosonate-8-phosphate + H2O = 3-deoxy-alpha-D-manno-oct-2-ulosonate + phosphate</text>
        <dbReference type="Rhea" id="RHEA:11500"/>
        <dbReference type="ChEBI" id="CHEBI:15377"/>
        <dbReference type="ChEBI" id="CHEBI:43474"/>
        <dbReference type="ChEBI" id="CHEBI:85985"/>
        <dbReference type="ChEBI" id="CHEBI:85986"/>
        <dbReference type="EC" id="3.1.3.45"/>
    </reaction>
</comment>
<keyword evidence="8 12" id="KW-0378">Hydrolase</keyword>
<keyword evidence="7 11" id="KW-0479">Metal-binding</keyword>
<dbReference type="Gene3D" id="3.40.50.1000">
    <property type="entry name" value="HAD superfamily/HAD-like"/>
    <property type="match status" value="1"/>
</dbReference>
<evidence type="ECO:0000256" key="4">
    <source>
        <dbReference type="ARBA" id="ARBA00011881"/>
    </source>
</evidence>
<dbReference type="RefSeq" id="WP_203388726.1">
    <property type="nucleotide sequence ID" value="NZ_CP064781.1"/>
</dbReference>
<comment type="cofactor">
    <cofactor evidence="2 11">
        <name>Mg(2+)</name>
        <dbReference type="ChEBI" id="CHEBI:18420"/>
    </cofactor>
</comment>
<accession>A0A974SRN3</accession>
<reference evidence="12" key="1">
    <citation type="submission" date="2020-11" db="EMBL/GenBank/DDBJ databases">
        <title>Azospira restricta DSM 18626 genome sequence.</title>
        <authorList>
            <person name="Moe W.M."/>
        </authorList>
    </citation>
    <scope>NUCLEOTIDE SEQUENCE</scope>
    <source>
        <strain evidence="12">DSM 18626</strain>
    </source>
</reference>
<dbReference type="PANTHER" id="PTHR21485">
    <property type="entry name" value="HAD SUPERFAMILY MEMBERS CMAS AND KDSC"/>
    <property type="match status" value="1"/>
</dbReference>
<sequence length="174" mass="18487">MDATARARKLRLMAFDVDGVMTDGSIYYTDSGSELKAFNALDGAGLKMLEKAGIAVAVITGRRAACVEVRARNLGLDRLHQGVHDKADCLRGILAELGLTADQAGFMGDDVMDLAVMGLCGFSVAPANAHEAVQRRATLVTRKEGGRGAVREACDFILAAQGRLDDVIAPWLPQ</sequence>
<dbReference type="InterPro" id="IPR050793">
    <property type="entry name" value="CMP-NeuNAc_synthase"/>
</dbReference>
<dbReference type="AlphaFoldDB" id="A0A974SRN3"/>
<evidence type="ECO:0000256" key="5">
    <source>
        <dbReference type="ARBA" id="ARBA00013066"/>
    </source>
</evidence>
<dbReference type="SUPFAM" id="SSF56784">
    <property type="entry name" value="HAD-like"/>
    <property type="match status" value="1"/>
</dbReference>
<dbReference type="SFLD" id="SFLDG01138">
    <property type="entry name" value="C1.6.2:_Deoxy-d-mannose-octulo"/>
    <property type="match status" value="1"/>
</dbReference>
<gene>
    <name evidence="12" type="ORF">IWH25_07670</name>
</gene>
<dbReference type="FunFam" id="3.40.50.1000:FF:000029">
    <property type="entry name" value="3-deoxy-D-manno-octulosonate 8-phosphate phosphatase KdsC"/>
    <property type="match status" value="1"/>
</dbReference>
<comment type="similarity">
    <text evidence="3">Belongs to the KdsC family.</text>
</comment>
<protein>
    <recommendedName>
        <fullName evidence="6">3-deoxy-D-manno-octulosonate 8-phosphate phosphatase KdsC</fullName>
        <ecNumber evidence="5">3.1.3.45</ecNumber>
    </recommendedName>
    <alternativeName>
        <fullName evidence="10">KDO 8-P phosphatase</fullName>
    </alternativeName>
</protein>
<dbReference type="Pfam" id="PF08282">
    <property type="entry name" value="Hydrolase_3"/>
    <property type="match status" value="1"/>
</dbReference>
<feature type="binding site" evidence="11">
    <location>
        <position position="109"/>
    </location>
    <ligand>
        <name>Mg(2+)</name>
        <dbReference type="ChEBI" id="CHEBI:18420"/>
    </ligand>
</feature>
<dbReference type="Proteomes" id="UP000663444">
    <property type="component" value="Chromosome"/>
</dbReference>
<evidence type="ECO:0000256" key="8">
    <source>
        <dbReference type="ARBA" id="ARBA00022801"/>
    </source>
</evidence>